<evidence type="ECO:0000313" key="1">
    <source>
        <dbReference type="EMBL" id="OAQ66042.2"/>
    </source>
</evidence>
<dbReference type="RefSeq" id="XP_018143129.2">
    <property type="nucleotide sequence ID" value="XM_018286479.2"/>
</dbReference>
<comment type="caution">
    <text evidence="1">The sequence shown here is derived from an EMBL/GenBank/DDBJ whole genome shotgun (WGS) entry which is preliminary data.</text>
</comment>
<dbReference type="Proteomes" id="UP000078397">
    <property type="component" value="Unassembled WGS sequence"/>
</dbReference>
<keyword evidence="2" id="KW-1185">Reference proteome</keyword>
<organism evidence="1 2">
    <name type="scientific">Pochonia chlamydosporia 170</name>
    <dbReference type="NCBI Taxonomy" id="1380566"/>
    <lineage>
        <taxon>Eukaryota</taxon>
        <taxon>Fungi</taxon>
        <taxon>Dikarya</taxon>
        <taxon>Ascomycota</taxon>
        <taxon>Pezizomycotina</taxon>
        <taxon>Sordariomycetes</taxon>
        <taxon>Hypocreomycetidae</taxon>
        <taxon>Hypocreales</taxon>
        <taxon>Clavicipitaceae</taxon>
        <taxon>Pochonia</taxon>
    </lineage>
</organism>
<proteinExistence type="predicted"/>
<name>A0A179FKE2_METCM</name>
<protein>
    <submittedName>
        <fullName evidence="1">Uncharacterized protein</fullName>
    </submittedName>
</protein>
<dbReference type="EMBL" id="LSBJ02000004">
    <property type="protein sequence ID" value="OAQ66042.2"/>
    <property type="molecule type" value="Genomic_DNA"/>
</dbReference>
<evidence type="ECO:0000313" key="2">
    <source>
        <dbReference type="Proteomes" id="UP000078397"/>
    </source>
</evidence>
<dbReference type="AlphaFoldDB" id="A0A179FKE2"/>
<dbReference type="KEGG" id="pchm:VFPPC_07657"/>
<gene>
    <name evidence="1" type="ORF">VFPPC_07657</name>
</gene>
<dbReference type="GeneID" id="28850473"/>
<sequence length="63" mass="7213">MASMRVLPPEALFLKRGLFGAIRSICPVTPPLRISYGDETIKPNPDHRGYRWRRLLVRPVLLA</sequence>
<reference evidence="1 2" key="1">
    <citation type="journal article" date="2016" name="PLoS Pathog.">
        <title>Biosynthesis of antibiotic leucinostatins in bio-control fungus Purpureocillium lilacinum and their inhibition on phytophthora revealed by genome mining.</title>
        <authorList>
            <person name="Wang G."/>
            <person name="Liu Z."/>
            <person name="Lin R."/>
            <person name="Li E."/>
            <person name="Mao Z."/>
            <person name="Ling J."/>
            <person name="Yang Y."/>
            <person name="Yin W.B."/>
            <person name="Xie B."/>
        </authorList>
    </citation>
    <scope>NUCLEOTIDE SEQUENCE [LARGE SCALE GENOMIC DNA]</scope>
    <source>
        <strain evidence="1">170</strain>
    </source>
</reference>
<accession>A0A179FKE2</accession>